<name>A0A6B2KS10_9NEIS</name>
<sequence>MPIADRLFFRRLVQILEAKRNKHLNGLVRQHFPKGKTDFTKVTQAELDEVERMLNHRPRKRLDWHSPAKAFNGGKPLN</sequence>
<reference evidence="2 3" key="1">
    <citation type="submission" date="2020-02" db="EMBL/GenBank/DDBJ databases">
        <authorList>
            <person name="Yang Z."/>
        </authorList>
    </citation>
    <scope>NUCLEOTIDE SEQUENCE [LARGE SCALE GENOMIC DNA]</scope>
    <source>
        <strain evidence="2 3">HX-7-9</strain>
    </source>
</reference>
<dbReference type="EMBL" id="JAAGAA010000005">
    <property type="protein sequence ID" value="NDV12727.1"/>
    <property type="molecule type" value="Genomic_DNA"/>
</dbReference>
<dbReference type="AlphaFoldDB" id="A0A6B2KS10"/>
<evidence type="ECO:0000256" key="1">
    <source>
        <dbReference type="SAM" id="MobiDB-lite"/>
    </source>
</evidence>
<dbReference type="PANTHER" id="PTHR10948">
    <property type="entry name" value="TRANSPOSASE"/>
    <property type="match status" value="1"/>
</dbReference>
<dbReference type="Proteomes" id="UP000482578">
    <property type="component" value="Unassembled WGS sequence"/>
</dbReference>
<dbReference type="GO" id="GO:0005829">
    <property type="term" value="C:cytosol"/>
    <property type="evidence" value="ECO:0007669"/>
    <property type="project" value="TreeGrafter"/>
</dbReference>
<protein>
    <recommendedName>
        <fullName evidence="4">Mobile element protein</fullName>
    </recommendedName>
</protein>
<gene>
    <name evidence="2" type="ORF">GZH52_07915</name>
</gene>
<evidence type="ECO:0008006" key="4">
    <source>
        <dbReference type="Google" id="ProtNLM"/>
    </source>
</evidence>
<proteinExistence type="predicted"/>
<evidence type="ECO:0000313" key="2">
    <source>
        <dbReference type="EMBL" id="NDV12727.1"/>
    </source>
</evidence>
<evidence type="ECO:0000313" key="3">
    <source>
        <dbReference type="Proteomes" id="UP000482578"/>
    </source>
</evidence>
<dbReference type="GO" id="GO:0004803">
    <property type="term" value="F:transposase activity"/>
    <property type="evidence" value="ECO:0007669"/>
    <property type="project" value="TreeGrafter"/>
</dbReference>
<comment type="caution">
    <text evidence="2">The sequence shown here is derived from an EMBL/GenBank/DDBJ whole genome shotgun (WGS) entry which is preliminary data.</text>
</comment>
<feature type="region of interest" description="Disordered" evidence="1">
    <location>
        <begin position="58"/>
        <end position="78"/>
    </location>
</feature>
<dbReference type="GO" id="GO:0032196">
    <property type="term" value="P:transposition"/>
    <property type="evidence" value="ECO:0007669"/>
    <property type="project" value="TreeGrafter"/>
</dbReference>
<keyword evidence="3" id="KW-1185">Reference proteome</keyword>
<dbReference type="PANTHER" id="PTHR10948:SF23">
    <property type="entry name" value="TRANSPOSASE INSI FOR INSERTION SEQUENCE ELEMENT IS30A-RELATED"/>
    <property type="match status" value="1"/>
</dbReference>
<organism evidence="2 3">
    <name type="scientific">Crenobacter caeni</name>
    <dbReference type="NCBI Taxonomy" id="2705474"/>
    <lineage>
        <taxon>Bacteria</taxon>
        <taxon>Pseudomonadati</taxon>
        <taxon>Pseudomonadota</taxon>
        <taxon>Betaproteobacteria</taxon>
        <taxon>Neisseriales</taxon>
        <taxon>Neisseriaceae</taxon>
        <taxon>Crenobacter</taxon>
    </lineage>
</organism>
<dbReference type="InterPro" id="IPR051917">
    <property type="entry name" value="Transposase-Integrase"/>
</dbReference>
<accession>A0A6B2KS10</accession>